<feature type="non-terminal residue" evidence="2">
    <location>
        <position position="1"/>
    </location>
</feature>
<name>A0A0B6XW02_9EUPU</name>
<organism evidence="2">
    <name type="scientific">Arion vulgaris</name>
    <dbReference type="NCBI Taxonomy" id="1028688"/>
    <lineage>
        <taxon>Eukaryota</taxon>
        <taxon>Metazoa</taxon>
        <taxon>Spiralia</taxon>
        <taxon>Lophotrochozoa</taxon>
        <taxon>Mollusca</taxon>
        <taxon>Gastropoda</taxon>
        <taxon>Heterobranchia</taxon>
        <taxon>Euthyneura</taxon>
        <taxon>Panpulmonata</taxon>
        <taxon>Eupulmonata</taxon>
        <taxon>Stylommatophora</taxon>
        <taxon>Helicina</taxon>
        <taxon>Arionoidea</taxon>
        <taxon>Arionidae</taxon>
        <taxon>Arion</taxon>
    </lineage>
</organism>
<feature type="region of interest" description="Disordered" evidence="1">
    <location>
        <begin position="86"/>
        <end position="106"/>
    </location>
</feature>
<feature type="compositionally biased region" description="Polar residues" evidence="1">
    <location>
        <begin position="9"/>
        <end position="21"/>
    </location>
</feature>
<dbReference type="AlphaFoldDB" id="A0A0B6XW02"/>
<evidence type="ECO:0000256" key="1">
    <source>
        <dbReference type="SAM" id="MobiDB-lite"/>
    </source>
</evidence>
<feature type="region of interest" description="Disordered" evidence="1">
    <location>
        <begin position="38"/>
        <end position="60"/>
    </location>
</feature>
<accession>A0A0B6XW02</accession>
<evidence type="ECO:0000313" key="2">
    <source>
        <dbReference type="EMBL" id="CEK48048.1"/>
    </source>
</evidence>
<feature type="compositionally biased region" description="Polar residues" evidence="1">
    <location>
        <begin position="96"/>
        <end position="106"/>
    </location>
</feature>
<dbReference type="EMBL" id="HACG01001183">
    <property type="protein sequence ID" value="CEK48048.1"/>
    <property type="molecule type" value="Transcribed_RNA"/>
</dbReference>
<proteinExistence type="predicted"/>
<reference evidence="2" key="1">
    <citation type="submission" date="2014-12" db="EMBL/GenBank/DDBJ databases">
        <title>Insight into the proteome of Arion vulgaris.</title>
        <authorList>
            <person name="Aradska J."/>
            <person name="Bulat T."/>
            <person name="Smidak R."/>
            <person name="Sarate P."/>
            <person name="Gangsoo J."/>
            <person name="Sialana F."/>
            <person name="Bilban M."/>
            <person name="Lubec G."/>
        </authorList>
    </citation>
    <scope>NUCLEOTIDE SEQUENCE</scope>
    <source>
        <tissue evidence="2">Skin</tissue>
    </source>
</reference>
<sequence length="106" mass="11971">DSREDRDLLSNNESISTKSKNSAELSTFRDILSSTTDTYAVTPSFPNQEEVTENSDSQVTSPSKDFLFVLENINIETDITSPFLRRSTRFHETSSIEKQSSQEVKS</sequence>
<feature type="region of interest" description="Disordered" evidence="1">
    <location>
        <begin position="1"/>
        <end position="21"/>
    </location>
</feature>
<protein>
    <submittedName>
        <fullName evidence="2">Uncharacterized protein</fullName>
    </submittedName>
</protein>
<gene>
    <name evidence="2" type="primary">ORF2973</name>
</gene>
<feature type="non-terminal residue" evidence="2">
    <location>
        <position position="106"/>
    </location>
</feature>